<evidence type="ECO:0000313" key="2">
    <source>
        <dbReference type="Proteomes" id="UP000594638"/>
    </source>
</evidence>
<dbReference type="Proteomes" id="UP000594638">
    <property type="component" value="Unassembled WGS sequence"/>
</dbReference>
<dbReference type="AlphaFoldDB" id="A0A8S0SX31"/>
<sequence length="123" mass="14241">MRESKGTQQTIPLLPQCFPIFGDFSSNFFPFSTTSQPLEIARINVPVTSDYRVTAYFFEDRGFKDRLWSSHEGVHSKSKIRSCTHYNLIFKVGFNVGNTVQDRRRLYRSLTSNPLNLKMLPSQ</sequence>
<protein>
    <submittedName>
        <fullName evidence="1">Uncharacterized protein</fullName>
    </submittedName>
</protein>
<evidence type="ECO:0000313" key="1">
    <source>
        <dbReference type="EMBL" id="CAA2996819.1"/>
    </source>
</evidence>
<comment type="caution">
    <text evidence="1">The sequence shown here is derived from an EMBL/GenBank/DDBJ whole genome shotgun (WGS) entry which is preliminary data.</text>
</comment>
<name>A0A8S0SX31_OLEEU</name>
<gene>
    <name evidence="1" type="ORF">OLEA9_A045319</name>
</gene>
<keyword evidence="2" id="KW-1185">Reference proteome</keyword>
<proteinExistence type="predicted"/>
<reference evidence="1 2" key="1">
    <citation type="submission" date="2019-12" db="EMBL/GenBank/DDBJ databases">
        <authorList>
            <person name="Alioto T."/>
            <person name="Alioto T."/>
            <person name="Gomez Garrido J."/>
        </authorList>
    </citation>
    <scope>NUCLEOTIDE SEQUENCE [LARGE SCALE GENOMIC DNA]</scope>
</reference>
<accession>A0A8S0SX31</accession>
<dbReference type="EMBL" id="CACTIH010005535">
    <property type="protein sequence ID" value="CAA2996819.1"/>
    <property type="molecule type" value="Genomic_DNA"/>
</dbReference>
<dbReference type="Gramene" id="OE9A045319T1">
    <property type="protein sequence ID" value="OE9A045319C1"/>
    <property type="gene ID" value="OE9A045319"/>
</dbReference>
<organism evidence="1 2">
    <name type="scientific">Olea europaea subsp. europaea</name>
    <dbReference type="NCBI Taxonomy" id="158383"/>
    <lineage>
        <taxon>Eukaryota</taxon>
        <taxon>Viridiplantae</taxon>
        <taxon>Streptophyta</taxon>
        <taxon>Embryophyta</taxon>
        <taxon>Tracheophyta</taxon>
        <taxon>Spermatophyta</taxon>
        <taxon>Magnoliopsida</taxon>
        <taxon>eudicotyledons</taxon>
        <taxon>Gunneridae</taxon>
        <taxon>Pentapetalae</taxon>
        <taxon>asterids</taxon>
        <taxon>lamiids</taxon>
        <taxon>Lamiales</taxon>
        <taxon>Oleaceae</taxon>
        <taxon>Oleeae</taxon>
        <taxon>Olea</taxon>
    </lineage>
</organism>